<evidence type="ECO:0000256" key="3">
    <source>
        <dbReference type="ARBA" id="ARBA00022475"/>
    </source>
</evidence>
<dbReference type="Pfam" id="PF19300">
    <property type="entry name" value="BPD_transp_1_N"/>
    <property type="match status" value="1"/>
</dbReference>
<proteinExistence type="inferred from homology"/>
<feature type="transmembrane region" description="Helical" evidence="7">
    <location>
        <begin position="12"/>
        <end position="30"/>
    </location>
</feature>
<comment type="subcellular location">
    <subcellularLocation>
        <location evidence="1 7">Cell membrane</location>
        <topology evidence="1 7">Multi-pass membrane protein</topology>
    </subcellularLocation>
</comment>
<dbReference type="Gene3D" id="1.10.3720.10">
    <property type="entry name" value="MetI-like"/>
    <property type="match status" value="1"/>
</dbReference>
<dbReference type="Proteomes" id="UP001059617">
    <property type="component" value="Chromosome"/>
</dbReference>
<organism evidence="9 10">
    <name type="scientific">Dactylosporangium fulvum</name>
    <dbReference type="NCBI Taxonomy" id="53359"/>
    <lineage>
        <taxon>Bacteria</taxon>
        <taxon>Bacillati</taxon>
        <taxon>Actinomycetota</taxon>
        <taxon>Actinomycetes</taxon>
        <taxon>Micromonosporales</taxon>
        <taxon>Micromonosporaceae</taxon>
        <taxon>Dactylosporangium</taxon>
    </lineage>
</organism>
<dbReference type="InterPro" id="IPR000515">
    <property type="entry name" value="MetI-like"/>
</dbReference>
<dbReference type="PANTHER" id="PTHR43163">
    <property type="entry name" value="DIPEPTIDE TRANSPORT SYSTEM PERMEASE PROTEIN DPPB-RELATED"/>
    <property type="match status" value="1"/>
</dbReference>
<evidence type="ECO:0000313" key="10">
    <source>
        <dbReference type="Proteomes" id="UP001059617"/>
    </source>
</evidence>
<feature type="transmembrane region" description="Helical" evidence="7">
    <location>
        <begin position="230"/>
        <end position="256"/>
    </location>
</feature>
<reference evidence="9" key="1">
    <citation type="submission" date="2021-04" db="EMBL/GenBank/DDBJ databases">
        <authorList>
            <person name="Hartkoorn R.C."/>
            <person name="Beaudoing E."/>
            <person name="Hot D."/>
        </authorList>
    </citation>
    <scope>NUCLEOTIDE SEQUENCE</scope>
    <source>
        <strain evidence="9">NRRL B-16292</strain>
    </source>
</reference>
<feature type="transmembrane region" description="Helical" evidence="7">
    <location>
        <begin position="102"/>
        <end position="123"/>
    </location>
</feature>
<evidence type="ECO:0000313" key="9">
    <source>
        <dbReference type="EMBL" id="UWP80058.1"/>
    </source>
</evidence>
<feature type="transmembrane region" description="Helical" evidence="7">
    <location>
        <begin position="135"/>
        <end position="155"/>
    </location>
</feature>
<protein>
    <submittedName>
        <fullName evidence="9">ABC transporter permease</fullName>
    </submittedName>
</protein>
<keyword evidence="5 7" id="KW-1133">Transmembrane helix</keyword>
<gene>
    <name evidence="9" type="ORF">Dfulv_33510</name>
</gene>
<evidence type="ECO:0000256" key="1">
    <source>
        <dbReference type="ARBA" id="ARBA00004651"/>
    </source>
</evidence>
<keyword evidence="10" id="KW-1185">Reference proteome</keyword>
<comment type="similarity">
    <text evidence="7">Belongs to the binding-protein-dependent transport system permease family.</text>
</comment>
<feature type="transmembrane region" description="Helical" evidence="7">
    <location>
        <begin position="276"/>
        <end position="295"/>
    </location>
</feature>
<dbReference type="InterPro" id="IPR045621">
    <property type="entry name" value="BPD_transp_1_N"/>
</dbReference>
<dbReference type="SUPFAM" id="SSF161098">
    <property type="entry name" value="MetI-like"/>
    <property type="match status" value="1"/>
</dbReference>
<evidence type="ECO:0000256" key="2">
    <source>
        <dbReference type="ARBA" id="ARBA00022448"/>
    </source>
</evidence>
<evidence type="ECO:0000256" key="6">
    <source>
        <dbReference type="ARBA" id="ARBA00023136"/>
    </source>
</evidence>
<dbReference type="PANTHER" id="PTHR43163:SF6">
    <property type="entry name" value="DIPEPTIDE TRANSPORT SYSTEM PERMEASE PROTEIN DPPB-RELATED"/>
    <property type="match status" value="1"/>
</dbReference>
<dbReference type="Pfam" id="PF00528">
    <property type="entry name" value="BPD_transp_1"/>
    <property type="match status" value="1"/>
</dbReference>
<dbReference type="CDD" id="cd06261">
    <property type="entry name" value="TM_PBP2"/>
    <property type="match status" value="1"/>
</dbReference>
<sequence length="323" mass="34389">MPRYLIRRTLRSVFVLWAAFTVSFAMLYLLPGDPIAVMVGGSAGAYTPEQIDDLRSQYGLDRPVPMQYVTQLWHALHGDFGTSIQTGAPVRGMLSHALPQTALLALTAFILAVVGGLGVALAATSSRSPALRQALLSLPGVGTSLPTFWIGLLLVELVSFRWRLLPALGNDGWHSLVLPAVTLALPTGSALAQVFAKSMRGTLREPYVDTARAKGASRARVHLRHAARNAALPTVTLSGIIVGNLFAGAVVVETVFSREGIGRITADAVLSQDIPVVQGAVVLSAVVFVLVNLAVDAAYPILDPRITTGWATSRKKADVRWSI</sequence>
<evidence type="ECO:0000256" key="5">
    <source>
        <dbReference type="ARBA" id="ARBA00022989"/>
    </source>
</evidence>
<reference evidence="9" key="2">
    <citation type="submission" date="2022-09" db="EMBL/GenBank/DDBJ databases">
        <title>Biosynthetic gene clusters of Dactylosporangioum fulvum.</title>
        <authorList>
            <person name="Caradec T."/>
        </authorList>
    </citation>
    <scope>NUCLEOTIDE SEQUENCE</scope>
    <source>
        <strain evidence="9">NRRL B-16292</strain>
    </source>
</reference>
<feature type="domain" description="ABC transmembrane type-1" evidence="8">
    <location>
        <begin position="98"/>
        <end position="299"/>
    </location>
</feature>
<dbReference type="InterPro" id="IPR035906">
    <property type="entry name" value="MetI-like_sf"/>
</dbReference>
<keyword evidence="4 7" id="KW-0812">Transmembrane</keyword>
<evidence type="ECO:0000256" key="4">
    <source>
        <dbReference type="ARBA" id="ARBA00022692"/>
    </source>
</evidence>
<keyword evidence="6 7" id="KW-0472">Membrane</keyword>
<feature type="transmembrane region" description="Helical" evidence="7">
    <location>
        <begin position="175"/>
        <end position="196"/>
    </location>
</feature>
<dbReference type="EMBL" id="CP073720">
    <property type="protein sequence ID" value="UWP80058.1"/>
    <property type="molecule type" value="Genomic_DNA"/>
</dbReference>
<evidence type="ECO:0000259" key="8">
    <source>
        <dbReference type="PROSITE" id="PS50928"/>
    </source>
</evidence>
<keyword evidence="3" id="KW-1003">Cell membrane</keyword>
<accession>A0ABY5VQK4</accession>
<keyword evidence="2 7" id="KW-0813">Transport</keyword>
<dbReference type="RefSeq" id="WP_259857816.1">
    <property type="nucleotide sequence ID" value="NZ_BAAAST010000016.1"/>
</dbReference>
<evidence type="ECO:0000256" key="7">
    <source>
        <dbReference type="RuleBase" id="RU363032"/>
    </source>
</evidence>
<name>A0ABY5VQK4_9ACTN</name>
<dbReference type="PROSITE" id="PS50928">
    <property type="entry name" value="ABC_TM1"/>
    <property type="match status" value="1"/>
</dbReference>